<dbReference type="Proteomes" id="UP000604475">
    <property type="component" value="Unassembled WGS sequence"/>
</dbReference>
<feature type="transmembrane region" description="Helical" evidence="1">
    <location>
        <begin position="273"/>
        <end position="292"/>
    </location>
</feature>
<keyword evidence="1" id="KW-0472">Membrane</keyword>
<dbReference type="SUPFAM" id="SSF53448">
    <property type="entry name" value="Nucleotide-diphospho-sugar transferases"/>
    <property type="match status" value="1"/>
</dbReference>
<evidence type="ECO:0000313" key="3">
    <source>
        <dbReference type="EMBL" id="MBL7629060.1"/>
    </source>
</evidence>
<comment type="caution">
    <text evidence="3">The sequence shown here is derived from an EMBL/GenBank/DDBJ whole genome shotgun (WGS) entry which is preliminary data.</text>
</comment>
<reference evidence="3" key="1">
    <citation type="submission" date="2020-12" db="EMBL/GenBank/DDBJ databases">
        <title>Genomic characterization of non-nitrogen-fixing Frankia strains.</title>
        <authorList>
            <person name="Carlos-Shanley C."/>
            <person name="Guerra T."/>
            <person name="Hahn D."/>
        </authorList>
    </citation>
    <scope>NUCLEOTIDE SEQUENCE</scope>
    <source>
        <strain evidence="3">CN6</strain>
    </source>
</reference>
<keyword evidence="1" id="KW-0812">Transmembrane</keyword>
<dbReference type="EMBL" id="JAEACQ010000207">
    <property type="protein sequence ID" value="MBL7629060.1"/>
    <property type="molecule type" value="Genomic_DNA"/>
</dbReference>
<feature type="domain" description="Glycosyltransferase 2-like" evidence="2">
    <location>
        <begin position="4"/>
        <end position="126"/>
    </location>
</feature>
<gene>
    <name evidence="3" type="ORF">I7412_18235</name>
</gene>
<evidence type="ECO:0000259" key="2">
    <source>
        <dbReference type="Pfam" id="PF00535"/>
    </source>
</evidence>
<keyword evidence="4" id="KW-1185">Reference proteome</keyword>
<dbReference type="AlphaFoldDB" id="A0A937REQ7"/>
<evidence type="ECO:0000313" key="4">
    <source>
        <dbReference type="Proteomes" id="UP000604475"/>
    </source>
</evidence>
<dbReference type="InterPro" id="IPR001173">
    <property type="entry name" value="Glyco_trans_2-like"/>
</dbReference>
<dbReference type="Pfam" id="PF00535">
    <property type="entry name" value="Glycos_transf_2"/>
    <property type="match status" value="1"/>
</dbReference>
<name>A0A937REQ7_9ACTN</name>
<dbReference type="PANTHER" id="PTHR43685:SF2">
    <property type="entry name" value="GLYCOSYLTRANSFERASE 2-LIKE DOMAIN-CONTAINING PROTEIN"/>
    <property type="match status" value="1"/>
</dbReference>
<proteinExistence type="predicted"/>
<sequence length="302" mass="33094">MLVSIVLPTYDGARFVRRAIDSALSQEHRELELLVVDDGSRDSTVQIVQEYQDPRITLIQRTNGGVAAARGTGLEHASGWAVAFLDQDDEWLPRKLSIQLPVLAREGVAMVGGRMRYVDAVGRAIGVAGEPTEGRAADLAAATFMPFPFSSAVARRDLLMAAGGFDAALVRQVAPVDDLDLVSRLAGYGQIVTVPEIVGRYRVHGGSETTRKFFAMQAGTQFLAARVRARAAGGDLTWEQFNATYRRSLWRRRAEYARFFYRRAGVSFASGQTAVAVSYLGTAAALGPLYTARRLRRQRKLL</sequence>
<dbReference type="InterPro" id="IPR029044">
    <property type="entry name" value="Nucleotide-diphossugar_trans"/>
</dbReference>
<dbReference type="Gene3D" id="3.90.550.10">
    <property type="entry name" value="Spore Coat Polysaccharide Biosynthesis Protein SpsA, Chain A"/>
    <property type="match status" value="1"/>
</dbReference>
<dbReference type="PANTHER" id="PTHR43685">
    <property type="entry name" value="GLYCOSYLTRANSFERASE"/>
    <property type="match status" value="1"/>
</dbReference>
<dbReference type="RefSeq" id="WP_203007187.1">
    <property type="nucleotide sequence ID" value="NZ_JADWYU010000380.1"/>
</dbReference>
<dbReference type="InterPro" id="IPR050834">
    <property type="entry name" value="Glycosyltransf_2"/>
</dbReference>
<evidence type="ECO:0000256" key="1">
    <source>
        <dbReference type="SAM" id="Phobius"/>
    </source>
</evidence>
<keyword evidence="1" id="KW-1133">Transmembrane helix</keyword>
<accession>A0A937REQ7</accession>
<organism evidence="3 4">
    <name type="scientific">Frankia nepalensis</name>
    <dbReference type="NCBI Taxonomy" id="1836974"/>
    <lineage>
        <taxon>Bacteria</taxon>
        <taxon>Bacillati</taxon>
        <taxon>Actinomycetota</taxon>
        <taxon>Actinomycetes</taxon>
        <taxon>Frankiales</taxon>
        <taxon>Frankiaceae</taxon>
        <taxon>Frankia</taxon>
    </lineage>
</organism>
<protein>
    <submittedName>
        <fullName evidence="3">Glycosyltransferase</fullName>
    </submittedName>
</protein>